<name>A0A3D2X5S7_9FIRM</name>
<gene>
    <name evidence="1" type="ORF">DHW61_08605</name>
</gene>
<protein>
    <recommendedName>
        <fullName evidence="3">Peptidylprolyl isomerase</fullName>
    </recommendedName>
</protein>
<organism evidence="1 2">
    <name type="scientific">Lachnoclostridium phytofermentans</name>
    <dbReference type="NCBI Taxonomy" id="66219"/>
    <lineage>
        <taxon>Bacteria</taxon>
        <taxon>Bacillati</taxon>
        <taxon>Bacillota</taxon>
        <taxon>Clostridia</taxon>
        <taxon>Lachnospirales</taxon>
        <taxon>Lachnospiraceae</taxon>
    </lineage>
</organism>
<dbReference type="EMBL" id="DPVV01000282">
    <property type="protein sequence ID" value="HCL02462.1"/>
    <property type="molecule type" value="Genomic_DNA"/>
</dbReference>
<reference evidence="1 2" key="1">
    <citation type="journal article" date="2018" name="Nat. Biotechnol.">
        <title>A standardized bacterial taxonomy based on genome phylogeny substantially revises the tree of life.</title>
        <authorList>
            <person name="Parks D.H."/>
            <person name="Chuvochina M."/>
            <person name="Waite D.W."/>
            <person name="Rinke C."/>
            <person name="Skarshewski A."/>
            <person name="Chaumeil P.A."/>
            <person name="Hugenholtz P."/>
        </authorList>
    </citation>
    <scope>NUCLEOTIDE SEQUENCE [LARGE SCALE GENOMIC DNA]</scope>
    <source>
        <strain evidence="1">UBA11728</strain>
    </source>
</reference>
<evidence type="ECO:0000313" key="2">
    <source>
        <dbReference type="Proteomes" id="UP000262969"/>
    </source>
</evidence>
<dbReference type="Proteomes" id="UP000262969">
    <property type="component" value="Unassembled WGS sequence"/>
</dbReference>
<evidence type="ECO:0000313" key="1">
    <source>
        <dbReference type="EMBL" id="HCL02462.1"/>
    </source>
</evidence>
<sequence>MHHNKKLCVFLLLGCLILILCSCSKKIALKADSTVVSMGETTITLDEMMYHVLLAKMQGELYASFLGEEDFWKKEYEPSVTMADQMKQFALDNAIKYEILYRMAEKEGYFLTEEELLICRDQAKDIEKTIPTNELQSLGLTNELVYEIQEKISLSTKYYKDYLLTLSEDEKEAKLRFEGNYEELKKEYQVKVNDGVWEKVDITNPSISG</sequence>
<dbReference type="AlphaFoldDB" id="A0A3D2X5S7"/>
<evidence type="ECO:0008006" key="3">
    <source>
        <dbReference type="Google" id="ProtNLM"/>
    </source>
</evidence>
<accession>A0A3D2X5S7</accession>
<proteinExistence type="predicted"/>
<dbReference type="SUPFAM" id="SSF109998">
    <property type="entry name" value="Triger factor/SurA peptide-binding domain-like"/>
    <property type="match status" value="1"/>
</dbReference>
<dbReference type="PROSITE" id="PS51257">
    <property type="entry name" value="PROKAR_LIPOPROTEIN"/>
    <property type="match status" value="1"/>
</dbReference>
<dbReference type="InterPro" id="IPR027304">
    <property type="entry name" value="Trigger_fact/SurA_dom_sf"/>
</dbReference>
<comment type="caution">
    <text evidence="1">The sequence shown here is derived from an EMBL/GenBank/DDBJ whole genome shotgun (WGS) entry which is preliminary data.</text>
</comment>